<dbReference type="STRING" id="765257.A0A0C9ZUQ8"/>
<dbReference type="Proteomes" id="UP000054018">
    <property type="component" value="Unassembled WGS sequence"/>
</dbReference>
<dbReference type="AlphaFoldDB" id="A0A0C9ZUQ8"/>
<feature type="region of interest" description="Disordered" evidence="1">
    <location>
        <begin position="135"/>
        <end position="268"/>
    </location>
</feature>
<feature type="compositionally biased region" description="Polar residues" evidence="1">
    <location>
        <begin position="59"/>
        <end position="89"/>
    </location>
</feature>
<sequence>MQQEKPLIKTEAVSEQPGKPMAYVPRHLRQEMISAAQQNKETVQGTFKQPVKEVVDTRPNVQQAAGPQTPVQTPSEQTLVQGTRGQSGQRPPDRRVSFADPPDDNEPPVPIPNTQNNYGLDSDDDAFLATVDLGDCDLGRPIDFEEGLGGVSTTNDSVIDQGQVFAEKSPVVSHARARGRSMDGPSVSSDTTPQHRRAAIVPDGGTAGRSNETGSYSGSAPSPAANAASSPTGLATLSRQIQPQGQQQPNPQGGPPTIGVKRNVDSVQ</sequence>
<feature type="compositionally biased region" description="Low complexity" evidence="1">
    <location>
        <begin position="217"/>
        <end position="231"/>
    </location>
</feature>
<dbReference type="OrthoDB" id="206565at2759"/>
<gene>
    <name evidence="2" type="ORF">PISMIDRAFT_314675</name>
</gene>
<feature type="region of interest" description="Disordered" evidence="1">
    <location>
        <begin position="29"/>
        <end position="123"/>
    </location>
</feature>
<feature type="compositionally biased region" description="Polar residues" evidence="1">
    <location>
        <begin position="151"/>
        <end position="160"/>
    </location>
</feature>
<proteinExistence type="predicted"/>
<evidence type="ECO:0000313" key="2">
    <source>
        <dbReference type="EMBL" id="KIK25947.1"/>
    </source>
</evidence>
<evidence type="ECO:0000256" key="1">
    <source>
        <dbReference type="SAM" id="MobiDB-lite"/>
    </source>
</evidence>
<organism evidence="2 3">
    <name type="scientific">Pisolithus microcarpus 441</name>
    <dbReference type="NCBI Taxonomy" id="765257"/>
    <lineage>
        <taxon>Eukaryota</taxon>
        <taxon>Fungi</taxon>
        <taxon>Dikarya</taxon>
        <taxon>Basidiomycota</taxon>
        <taxon>Agaricomycotina</taxon>
        <taxon>Agaricomycetes</taxon>
        <taxon>Agaricomycetidae</taxon>
        <taxon>Boletales</taxon>
        <taxon>Sclerodermatineae</taxon>
        <taxon>Pisolithaceae</taxon>
        <taxon>Pisolithus</taxon>
    </lineage>
</organism>
<evidence type="ECO:0000313" key="3">
    <source>
        <dbReference type="Proteomes" id="UP000054018"/>
    </source>
</evidence>
<feature type="compositionally biased region" description="Polar residues" evidence="1">
    <location>
        <begin position="35"/>
        <end position="47"/>
    </location>
</feature>
<dbReference type="HOGENOM" id="CLU_1038693_0_0_1"/>
<reference evidence="3" key="2">
    <citation type="submission" date="2015-01" db="EMBL/GenBank/DDBJ databases">
        <title>Evolutionary Origins and Diversification of the Mycorrhizal Mutualists.</title>
        <authorList>
            <consortium name="DOE Joint Genome Institute"/>
            <consortium name="Mycorrhizal Genomics Consortium"/>
            <person name="Kohler A."/>
            <person name="Kuo A."/>
            <person name="Nagy L.G."/>
            <person name="Floudas D."/>
            <person name="Copeland A."/>
            <person name="Barry K.W."/>
            <person name="Cichocki N."/>
            <person name="Veneault-Fourrey C."/>
            <person name="LaButti K."/>
            <person name="Lindquist E.A."/>
            <person name="Lipzen A."/>
            <person name="Lundell T."/>
            <person name="Morin E."/>
            <person name="Murat C."/>
            <person name="Riley R."/>
            <person name="Ohm R."/>
            <person name="Sun H."/>
            <person name="Tunlid A."/>
            <person name="Henrissat B."/>
            <person name="Grigoriev I.V."/>
            <person name="Hibbett D.S."/>
            <person name="Martin F."/>
        </authorList>
    </citation>
    <scope>NUCLEOTIDE SEQUENCE [LARGE SCALE GENOMIC DNA]</scope>
    <source>
        <strain evidence="3">441</strain>
    </source>
</reference>
<reference evidence="2 3" key="1">
    <citation type="submission" date="2014-04" db="EMBL/GenBank/DDBJ databases">
        <authorList>
            <consortium name="DOE Joint Genome Institute"/>
            <person name="Kuo A."/>
            <person name="Kohler A."/>
            <person name="Costa M.D."/>
            <person name="Nagy L.G."/>
            <person name="Floudas D."/>
            <person name="Copeland A."/>
            <person name="Barry K.W."/>
            <person name="Cichocki N."/>
            <person name="Veneault-Fourrey C."/>
            <person name="LaButti K."/>
            <person name="Lindquist E.A."/>
            <person name="Lipzen A."/>
            <person name="Lundell T."/>
            <person name="Morin E."/>
            <person name="Murat C."/>
            <person name="Sun H."/>
            <person name="Tunlid A."/>
            <person name="Henrissat B."/>
            <person name="Grigoriev I.V."/>
            <person name="Hibbett D.S."/>
            <person name="Martin F."/>
            <person name="Nordberg H.P."/>
            <person name="Cantor M.N."/>
            <person name="Hua S.X."/>
        </authorList>
    </citation>
    <scope>NUCLEOTIDE SEQUENCE [LARGE SCALE GENOMIC DNA]</scope>
    <source>
        <strain evidence="2 3">441</strain>
    </source>
</reference>
<feature type="region of interest" description="Disordered" evidence="1">
    <location>
        <begin position="1"/>
        <end position="20"/>
    </location>
</feature>
<name>A0A0C9ZUQ8_9AGAM</name>
<dbReference type="EMBL" id="KN833704">
    <property type="protein sequence ID" value="KIK25947.1"/>
    <property type="molecule type" value="Genomic_DNA"/>
</dbReference>
<protein>
    <submittedName>
        <fullName evidence="2">Uncharacterized protein</fullName>
    </submittedName>
</protein>
<accession>A0A0C9ZUQ8</accession>
<feature type="compositionally biased region" description="Low complexity" evidence="1">
    <location>
        <begin position="240"/>
        <end position="251"/>
    </location>
</feature>
<keyword evidence="3" id="KW-1185">Reference proteome</keyword>